<accession>A0ABR2DAF0</accession>
<evidence type="ECO:0000313" key="1">
    <source>
        <dbReference type="EMBL" id="KAK8533055.1"/>
    </source>
</evidence>
<keyword evidence="2" id="KW-1185">Reference proteome</keyword>
<evidence type="ECO:0000313" key="2">
    <source>
        <dbReference type="Proteomes" id="UP001472677"/>
    </source>
</evidence>
<proteinExistence type="predicted"/>
<organism evidence="1 2">
    <name type="scientific">Hibiscus sabdariffa</name>
    <name type="common">roselle</name>
    <dbReference type="NCBI Taxonomy" id="183260"/>
    <lineage>
        <taxon>Eukaryota</taxon>
        <taxon>Viridiplantae</taxon>
        <taxon>Streptophyta</taxon>
        <taxon>Embryophyta</taxon>
        <taxon>Tracheophyta</taxon>
        <taxon>Spermatophyta</taxon>
        <taxon>Magnoliopsida</taxon>
        <taxon>eudicotyledons</taxon>
        <taxon>Gunneridae</taxon>
        <taxon>Pentapetalae</taxon>
        <taxon>rosids</taxon>
        <taxon>malvids</taxon>
        <taxon>Malvales</taxon>
        <taxon>Malvaceae</taxon>
        <taxon>Malvoideae</taxon>
        <taxon>Hibiscus</taxon>
    </lineage>
</organism>
<gene>
    <name evidence="1" type="ORF">V6N12_076336</name>
</gene>
<reference evidence="1 2" key="1">
    <citation type="journal article" date="2024" name="G3 (Bethesda)">
        <title>Genome assembly of Hibiscus sabdariffa L. provides insights into metabolisms of medicinal natural products.</title>
        <authorList>
            <person name="Kim T."/>
        </authorList>
    </citation>
    <scope>NUCLEOTIDE SEQUENCE [LARGE SCALE GENOMIC DNA]</scope>
    <source>
        <strain evidence="1">TK-2024</strain>
        <tissue evidence="1">Old leaves</tissue>
    </source>
</reference>
<protein>
    <submittedName>
        <fullName evidence="1">Uncharacterized protein</fullName>
    </submittedName>
</protein>
<name>A0ABR2DAF0_9ROSI</name>
<dbReference type="EMBL" id="JBBPBM010000033">
    <property type="protein sequence ID" value="KAK8533055.1"/>
    <property type="molecule type" value="Genomic_DNA"/>
</dbReference>
<dbReference type="Proteomes" id="UP001472677">
    <property type="component" value="Unassembled WGS sequence"/>
</dbReference>
<comment type="caution">
    <text evidence="1">The sequence shown here is derived from an EMBL/GenBank/DDBJ whole genome shotgun (WGS) entry which is preliminary data.</text>
</comment>
<sequence length="191" mass="21516">MMAGPLSSPETLKTLAETEAELNDLIDKDEAYWSQRSRVQWLREGDRNTEFFHARVTGRRKKNWIKGLTTSDGHWCSKLSELHRVAVDYFEGLFTSGECGLATSILDCIHPSITEEMNATLLAPFAADEPITCGDFMIPSYNGWDIARVREVFTPNDAEQILNYPVANRCSDLLVWGNHSSGTYSTRSGYN</sequence>